<dbReference type="Gene3D" id="1.10.10.2150">
    <property type="entry name" value="Ribosomal RNA-processing protein 8, N-terminal domain"/>
    <property type="match status" value="1"/>
</dbReference>
<keyword evidence="12 13" id="KW-0539">Nucleus</keyword>
<dbReference type="GO" id="GO:0008168">
    <property type="term" value="F:methyltransferase activity"/>
    <property type="evidence" value="ECO:0007669"/>
    <property type="project" value="UniProtKB-KW"/>
</dbReference>
<evidence type="ECO:0000256" key="9">
    <source>
        <dbReference type="ARBA" id="ARBA00022853"/>
    </source>
</evidence>
<keyword evidence="8 13" id="KW-0949">S-adenosyl-L-methionine</keyword>
<feature type="compositionally biased region" description="Polar residues" evidence="14">
    <location>
        <begin position="113"/>
        <end position="138"/>
    </location>
</feature>
<keyword evidence="9" id="KW-0156">Chromatin regulator</keyword>
<dbReference type="GO" id="GO:0032259">
    <property type="term" value="P:methylation"/>
    <property type="evidence" value="ECO:0007669"/>
    <property type="project" value="UniProtKB-KW"/>
</dbReference>
<keyword evidence="7 13" id="KW-0808">Transferase</keyword>
<dbReference type="InterPro" id="IPR042036">
    <property type="entry name" value="RRP8_N"/>
</dbReference>
<dbReference type="PANTHER" id="PTHR12787">
    <property type="entry name" value="RIBOSOMAL RNA-PROCESSING PROTEIN 8"/>
    <property type="match status" value="1"/>
</dbReference>
<feature type="region of interest" description="Disordered" evidence="14">
    <location>
        <begin position="19"/>
        <end position="205"/>
    </location>
</feature>
<evidence type="ECO:0000256" key="11">
    <source>
        <dbReference type="ARBA" id="ARBA00023163"/>
    </source>
</evidence>
<keyword evidence="11" id="KW-0804">Transcription</keyword>
<proteinExistence type="inferred from homology"/>
<dbReference type="InterPro" id="IPR007823">
    <property type="entry name" value="RRP8"/>
</dbReference>
<evidence type="ECO:0000256" key="7">
    <source>
        <dbReference type="ARBA" id="ARBA00022679"/>
    </source>
</evidence>
<sequence>MDFSVGGWAVGEAADDLNSSLFNPVHQPRAAKKQQTHLKKTPAKIESDVGKTKVSKNVSSRPMLEGKKNENKQKLSKGRKESEKAYRIPPTEESDHNVTHCSPVNGIKRKAQQGENQSPSKKQKNVQQVSPTDYQNTYKGEKKKRKKKNSNKRNKYKHLSVMKNEIIHDDVDSGSVTVQPPGDRPTGETILGKERRQSGVKHTNTSDTVENVYNKVVLPGSQGKKTKKKDKITDPFLKKLKQNKCDKTLINDKDLVQPGVKSNRKQGKERVNEKFQVKVLDKMLSASPPSVSVSKQPVQAESSKSGQTTLSLKQRMLDKLKSARFRFLNEQLYSQTGSESYVMFEQDKEAFQVYHQGFQSQVAKWPVNPVSVIIGQLQARSQNLVVADFGCGDAIIARTLPNKVHSFDLVATNKHVTACDMAKVPLKNESVDVAVFCLSLMGKNLPDYLREASRVIKPGGSLKVAEVTSRIRSLPNFKKTMDNFGFRLLNEDTTNRMFCLFDFKKCKLPKKPPAEFHLEPCLYKRR</sequence>
<dbReference type="GO" id="GO:0005677">
    <property type="term" value="C:chromatin silencing complex"/>
    <property type="evidence" value="ECO:0007669"/>
    <property type="project" value="TreeGrafter"/>
</dbReference>
<dbReference type="Proteomes" id="UP000242188">
    <property type="component" value="Unassembled WGS sequence"/>
</dbReference>
<dbReference type="FunFam" id="1.10.10.2150:FF:000001">
    <property type="entry name" value="Ribosomal RNA-processing protein 8"/>
    <property type="match status" value="1"/>
</dbReference>
<dbReference type="GO" id="GO:0006364">
    <property type="term" value="P:rRNA processing"/>
    <property type="evidence" value="ECO:0007669"/>
    <property type="project" value="UniProtKB-UniRule"/>
</dbReference>
<dbReference type="GO" id="GO:0005730">
    <property type="term" value="C:nucleolus"/>
    <property type="evidence" value="ECO:0007669"/>
    <property type="project" value="UniProtKB-SubCell"/>
</dbReference>
<evidence type="ECO:0000256" key="12">
    <source>
        <dbReference type="ARBA" id="ARBA00023242"/>
    </source>
</evidence>
<keyword evidence="5 13" id="KW-0698">rRNA processing</keyword>
<feature type="compositionally biased region" description="Basic and acidic residues" evidence="14">
    <location>
        <begin position="64"/>
        <end position="86"/>
    </location>
</feature>
<keyword evidence="6 13" id="KW-0489">Methyltransferase</keyword>
<dbReference type="OrthoDB" id="419617at2759"/>
<comment type="caution">
    <text evidence="15">The sequence shown here is derived from an EMBL/GenBank/DDBJ whole genome shotgun (WGS) entry which is preliminary data.</text>
</comment>
<dbReference type="PROSITE" id="PS01184">
    <property type="entry name" value="UBIE_2"/>
    <property type="match status" value="1"/>
</dbReference>
<dbReference type="Pfam" id="PF05148">
    <property type="entry name" value="Methyltransf_8"/>
    <property type="match status" value="1"/>
</dbReference>
<evidence type="ECO:0000256" key="8">
    <source>
        <dbReference type="ARBA" id="ARBA00022691"/>
    </source>
</evidence>
<dbReference type="Gene3D" id="3.40.50.150">
    <property type="entry name" value="Vaccinia Virus protein VP39"/>
    <property type="match status" value="1"/>
</dbReference>
<dbReference type="GO" id="GO:0042149">
    <property type="term" value="P:cellular response to glucose starvation"/>
    <property type="evidence" value="ECO:0007669"/>
    <property type="project" value="TreeGrafter"/>
</dbReference>
<dbReference type="FunFam" id="3.40.50.150:FF:000068">
    <property type="entry name" value="Ribosomal RNA-processing protein 8"/>
    <property type="match status" value="1"/>
</dbReference>
<feature type="region of interest" description="Disordered" evidence="14">
    <location>
        <begin position="287"/>
        <end position="307"/>
    </location>
</feature>
<reference evidence="15 16" key="1">
    <citation type="journal article" date="2017" name="Nat. Ecol. Evol.">
        <title>Scallop genome provides insights into evolution of bilaterian karyotype and development.</title>
        <authorList>
            <person name="Wang S."/>
            <person name="Zhang J."/>
            <person name="Jiao W."/>
            <person name="Li J."/>
            <person name="Xun X."/>
            <person name="Sun Y."/>
            <person name="Guo X."/>
            <person name="Huan P."/>
            <person name="Dong B."/>
            <person name="Zhang L."/>
            <person name="Hu X."/>
            <person name="Sun X."/>
            <person name="Wang J."/>
            <person name="Zhao C."/>
            <person name="Wang Y."/>
            <person name="Wang D."/>
            <person name="Huang X."/>
            <person name="Wang R."/>
            <person name="Lv J."/>
            <person name="Li Y."/>
            <person name="Zhang Z."/>
            <person name="Liu B."/>
            <person name="Lu W."/>
            <person name="Hui Y."/>
            <person name="Liang J."/>
            <person name="Zhou Z."/>
            <person name="Hou R."/>
            <person name="Li X."/>
            <person name="Liu Y."/>
            <person name="Li H."/>
            <person name="Ning X."/>
            <person name="Lin Y."/>
            <person name="Zhao L."/>
            <person name="Xing Q."/>
            <person name="Dou J."/>
            <person name="Li Y."/>
            <person name="Mao J."/>
            <person name="Guo H."/>
            <person name="Dou H."/>
            <person name="Li T."/>
            <person name="Mu C."/>
            <person name="Jiang W."/>
            <person name="Fu Q."/>
            <person name="Fu X."/>
            <person name="Miao Y."/>
            <person name="Liu J."/>
            <person name="Yu Q."/>
            <person name="Li R."/>
            <person name="Liao H."/>
            <person name="Li X."/>
            <person name="Kong Y."/>
            <person name="Jiang Z."/>
            <person name="Chourrout D."/>
            <person name="Li R."/>
            <person name="Bao Z."/>
        </authorList>
    </citation>
    <scope>NUCLEOTIDE SEQUENCE [LARGE SCALE GENOMIC DNA]</scope>
    <source>
        <strain evidence="15 16">PY_sf001</strain>
    </source>
</reference>
<evidence type="ECO:0000256" key="6">
    <source>
        <dbReference type="ARBA" id="ARBA00022603"/>
    </source>
</evidence>
<dbReference type="CDD" id="cd02440">
    <property type="entry name" value="AdoMet_MTases"/>
    <property type="match status" value="1"/>
</dbReference>
<keyword evidence="10" id="KW-0805">Transcription regulation</keyword>
<dbReference type="EC" id="2.1.1.-" evidence="13"/>
<evidence type="ECO:0000256" key="13">
    <source>
        <dbReference type="RuleBase" id="RU365074"/>
    </source>
</evidence>
<dbReference type="GO" id="GO:0033553">
    <property type="term" value="C:rDNA heterochromatin"/>
    <property type="evidence" value="ECO:0007669"/>
    <property type="project" value="TreeGrafter"/>
</dbReference>
<evidence type="ECO:0000256" key="3">
    <source>
        <dbReference type="ARBA" id="ARBA00020203"/>
    </source>
</evidence>
<gene>
    <name evidence="15" type="ORF">KP79_PYT12482</name>
</gene>
<organism evidence="15 16">
    <name type="scientific">Mizuhopecten yessoensis</name>
    <name type="common">Japanese scallop</name>
    <name type="synonym">Patinopecten yessoensis</name>
    <dbReference type="NCBI Taxonomy" id="6573"/>
    <lineage>
        <taxon>Eukaryota</taxon>
        <taxon>Metazoa</taxon>
        <taxon>Spiralia</taxon>
        <taxon>Lophotrochozoa</taxon>
        <taxon>Mollusca</taxon>
        <taxon>Bivalvia</taxon>
        <taxon>Autobranchia</taxon>
        <taxon>Pteriomorphia</taxon>
        <taxon>Pectinida</taxon>
        <taxon>Pectinoidea</taxon>
        <taxon>Pectinidae</taxon>
        <taxon>Mizuhopecten</taxon>
    </lineage>
</organism>
<evidence type="ECO:0000313" key="16">
    <source>
        <dbReference type="Proteomes" id="UP000242188"/>
    </source>
</evidence>
<accession>A0A210QE63</accession>
<dbReference type="SUPFAM" id="SSF53335">
    <property type="entry name" value="S-adenosyl-L-methionine-dependent methyltransferases"/>
    <property type="match status" value="1"/>
</dbReference>
<name>A0A210QE63_MIZYE</name>
<dbReference type="InterPro" id="IPR029063">
    <property type="entry name" value="SAM-dependent_MTases_sf"/>
</dbReference>
<comment type="subcellular location">
    <subcellularLocation>
        <location evidence="1 13">Nucleus</location>
        <location evidence="1 13">Nucleolus</location>
    </subcellularLocation>
</comment>
<evidence type="ECO:0000256" key="10">
    <source>
        <dbReference type="ARBA" id="ARBA00023015"/>
    </source>
</evidence>
<dbReference type="GO" id="GO:0046015">
    <property type="term" value="P:regulation of transcription by glucose"/>
    <property type="evidence" value="ECO:0007669"/>
    <property type="project" value="TreeGrafter"/>
</dbReference>
<dbReference type="GO" id="GO:0000183">
    <property type="term" value="P:rDNA heterochromatin formation"/>
    <property type="evidence" value="ECO:0007669"/>
    <property type="project" value="TreeGrafter"/>
</dbReference>
<protein>
    <recommendedName>
        <fullName evidence="3 13">Ribosomal RNA-processing protein 8</fullName>
        <ecNumber evidence="13">2.1.1.-</ecNumber>
    </recommendedName>
</protein>
<comment type="function">
    <text evidence="13">Probable methyltransferase required to silence rDNA.</text>
</comment>
<evidence type="ECO:0000256" key="2">
    <source>
        <dbReference type="ARBA" id="ARBA00006301"/>
    </source>
</evidence>
<dbReference type="STRING" id="6573.A0A210QE63"/>
<evidence type="ECO:0000256" key="1">
    <source>
        <dbReference type="ARBA" id="ARBA00004604"/>
    </source>
</evidence>
<keyword evidence="16" id="KW-1185">Reference proteome</keyword>
<feature type="compositionally biased region" description="Low complexity" evidence="14">
    <location>
        <begin position="287"/>
        <end position="300"/>
    </location>
</feature>
<evidence type="ECO:0000313" key="15">
    <source>
        <dbReference type="EMBL" id="OWF47013.1"/>
    </source>
</evidence>
<feature type="compositionally biased region" description="Basic residues" evidence="14">
    <location>
        <begin position="141"/>
        <end position="160"/>
    </location>
</feature>
<keyword evidence="4" id="KW-0678">Repressor</keyword>
<evidence type="ECO:0000256" key="14">
    <source>
        <dbReference type="SAM" id="MobiDB-lite"/>
    </source>
</evidence>
<dbReference type="AlphaFoldDB" id="A0A210QE63"/>
<evidence type="ECO:0000256" key="4">
    <source>
        <dbReference type="ARBA" id="ARBA00022491"/>
    </source>
</evidence>
<feature type="compositionally biased region" description="Basic residues" evidence="14">
    <location>
        <begin position="29"/>
        <end position="42"/>
    </location>
</feature>
<evidence type="ECO:0000256" key="5">
    <source>
        <dbReference type="ARBA" id="ARBA00022552"/>
    </source>
</evidence>
<dbReference type="EMBL" id="NEDP02004055">
    <property type="protein sequence ID" value="OWF47013.1"/>
    <property type="molecule type" value="Genomic_DNA"/>
</dbReference>
<dbReference type="InterPro" id="IPR023576">
    <property type="entry name" value="UbiE/COQ5_MeTrFase_CS"/>
</dbReference>
<dbReference type="PANTHER" id="PTHR12787:SF0">
    <property type="entry name" value="RIBOSOMAL RNA-PROCESSING PROTEIN 8"/>
    <property type="match status" value="1"/>
</dbReference>
<comment type="similarity">
    <text evidence="2 13">Belongs to the methyltransferase superfamily. RRP8 family.</text>
</comment>